<evidence type="ECO:0000256" key="4">
    <source>
        <dbReference type="ARBA" id="ARBA00011738"/>
    </source>
</evidence>
<dbReference type="Pfam" id="PF00155">
    <property type="entry name" value="Aminotran_1_2"/>
    <property type="match status" value="1"/>
</dbReference>
<organism evidence="11 12">
    <name type="scientific">Pelagerythrobacter marensis</name>
    <dbReference type="NCBI Taxonomy" id="543877"/>
    <lineage>
        <taxon>Bacteria</taxon>
        <taxon>Pseudomonadati</taxon>
        <taxon>Pseudomonadota</taxon>
        <taxon>Alphaproteobacteria</taxon>
        <taxon>Sphingomonadales</taxon>
        <taxon>Erythrobacteraceae</taxon>
        <taxon>Pelagerythrobacter</taxon>
    </lineage>
</organism>
<evidence type="ECO:0000259" key="10">
    <source>
        <dbReference type="Pfam" id="PF00155"/>
    </source>
</evidence>
<dbReference type="Gene3D" id="3.40.640.10">
    <property type="entry name" value="Type I PLP-dependent aspartate aminotransferase-like (Major domain)"/>
    <property type="match status" value="1"/>
</dbReference>
<dbReference type="InterPro" id="IPR015422">
    <property type="entry name" value="PyrdxlP-dep_Trfase_small"/>
</dbReference>
<keyword evidence="9" id="KW-0028">Amino-acid biosynthesis</keyword>
<keyword evidence="6 9" id="KW-0808">Transferase</keyword>
<keyword evidence="9" id="KW-0368">Histidine biosynthesis</keyword>
<dbReference type="HAMAP" id="MF_01023">
    <property type="entry name" value="HisC_aminotrans_2"/>
    <property type="match status" value="1"/>
</dbReference>
<feature type="modified residue" description="N6-(pyridoxal phosphate)lysine" evidence="9">
    <location>
        <position position="225"/>
    </location>
</feature>
<dbReference type="GO" id="GO:0000105">
    <property type="term" value="P:L-histidine biosynthetic process"/>
    <property type="evidence" value="ECO:0007669"/>
    <property type="project" value="UniProtKB-UniRule"/>
</dbReference>
<evidence type="ECO:0000256" key="2">
    <source>
        <dbReference type="ARBA" id="ARBA00005011"/>
    </source>
</evidence>
<keyword evidence="7 9" id="KW-0663">Pyridoxal phosphate</keyword>
<evidence type="ECO:0000256" key="6">
    <source>
        <dbReference type="ARBA" id="ARBA00022679"/>
    </source>
</evidence>
<comment type="pathway">
    <text evidence="2 9">Amino-acid biosynthesis; L-histidine biosynthesis; L-histidine from 5-phospho-alpha-D-ribose 1-diphosphate: step 7/9.</text>
</comment>
<accession>A0A0G3XBU0</accession>
<reference evidence="11" key="1">
    <citation type="submission" date="2015-06" db="EMBL/GenBank/DDBJ databases">
        <authorList>
            <person name="Kim K.M."/>
        </authorList>
    </citation>
    <scope>NUCLEOTIDE SEQUENCE [LARGE SCALE GENOMIC DNA]</scope>
    <source>
        <strain evidence="11">KCTC 22370</strain>
    </source>
</reference>
<keyword evidence="12" id="KW-1185">Reference proteome</keyword>
<gene>
    <name evidence="9" type="primary">hisC</name>
    <name evidence="11" type="ORF">AM2010_2592</name>
</gene>
<dbReference type="AlphaFoldDB" id="A0A0G3XBU0"/>
<dbReference type="EC" id="2.6.1.9" evidence="9"/>
<dbReference type="STRING" id="543877.AM2010_2592"/>
<dbReference type="SUPFAM" id="SSF53383">
    <property type="entry name" value="PLP-dependent transferases"/>
    <property type="match status" value="1"/>
</dbReference>
<dbReference type="NCBIfam" id="TIGR01141">
    <property type="entry name" value="hisC"/>
    <property type="match status" value="1"/>
</dbReference>
<name>A0A0G3XBU0_9SPHN</name>
<evidence type="ECO:0000256" key="7">
    <source>
        <dbReference type="ARBA" id="ARBA00022898"/>
    </source>
</evidence>
<proteinExistence type="inferred from homology"/>
<dbReference type="KEGG" id="amx:AM2010_2592"/>
<dbReference type="InterPro" id="IPR005861">
    <property type="entry name" value="HisP_aminotrans"/>
</dbReference>
<dbReference type="GO" id="GO:0030170">
    <property type="term" value="F:pyridoxal phosphate binding"/>
    <property type="evidence" value="ECO:0007669"/>
    <property type="project" value="InterPro"/>
</dbReference>
<dbReference type="InterPro" id="IPR015421">
    <property type="entry name" value="PyrdxlP-dep_Trfase_major"/>
</dbReference>
<dbReference type="CDD" id="cd00609">
    <property type="entry name" value="AAT_like"/>
    <property type="match status" value="1"/>
</dbReference>
<dbReference type="InterPro" id="IPR050106">
    <property type="entry name" value="HistidinolP_aminotransfase"/>
</dbReference>
<evidence type="ECO:0000313" key="11">
    <source>
        <dbReference type="EMBL" id="AKM08647.1"/>
    </source>
</evidence>
<feature type="domain" description="Aminotransferase class I/classII large" evidence="10">
    <location>
        <begin position="34"/>
        <end position="362"/>
    </location>
</feature>
<dbReference type="InterPro" id="IPR015424">
    <property type="entry name" value="PyrdxlP-dep_Trfase"/>
</dbReference>
<comment type="subunit">
    <text evidence="4 9">Homodimer.</text>
</comment>
<keyword evidence="5 9" id="KW-0032">Aminotransferase</keyword>
<comment type="similarity">
    <text evidence="3 9">Belongs to the class-II pyridoxal-phosphate-dependent aminotransferase family. Histidinol-phosphate aminotransferase subfamily.</text>
</comment>
<dbReference type="PANTHER" id="PTHR43643">
    <property type="entry name" value="HISTIDINOL-PHOSPHATE AMINOTRANSFERASE 2"/>
    <property type="match status" value="1"/>
</dbReference>
<comment type="catalytic activity">
    <reaction evidence="8 9">
        <text>L-histidinol phosphate + 2-oxoglutarate = 3-(imidazol-4-yl)-2-oxopropyl phosphate + L-glutamate</text>
        <dbReference type="Rhea" id="RHEA:23744"/>
        <dbReference type="ChEBI" id="CHEBI:16810"/>
        <dbReference type="ChEBI" id="CHEBI:29985"/>
        <dbReference type="ChEBI" id="CHEBI:57766"/>
        <dbReference type="ChEBI" id="CHEBI:57980"/>
        <dbReference type="EC" id="2.6.1.9"/>
    </reaction>
</comment>
<dbReference type="PANTHER" id="PTHR43643:SF3">
    <property type="entry name" value="HISTIDINOL-PHOSPHATE AMINOTRANSFERASE"/>
    <property type="match status" value="1"/>
</dbReference>
<protein>
    <recommendedName>
        <fullName evidence="9">Histidinol-phosphate aminotransferase</fullName>
        <ecNumber evidence="9">2.6.1.9</ecNumber>
    </recommendedName>
    <alternativeName>
        <fullName evidence="9">Imidazole acetol-phosphate transaminase</fullName>
    </alternativeName>
</protein>
<dbReference type="Gene3D" id="3.90.1150.10">
    <property type="entry name" value="Aspartate Aminotransferase, domain 1"/>
    <property type="match status" value="1"/>
</dbReference>
<evidence type="ECO:0000256" key="8">
    <source>
        <dbReference type="ARBA" id="ARBA00047481"/>
    </source>
</evidence>
<evidence type="ECO:0000256" key="3">
    <source>
        <dbReference type="ARBA" id="ARBA00007970"/>
    </source>
</evidence>
<evidence type="ECO:0000256" key="9">
    <source>
        <dbReference type="HAMAP-Rule" id="MF_01023"/>
    </source>
</evidence>
<dbReference type="EMBL" id="CP011805">
    <property type="protein sequence ID" value="AKM08647.1"/>
    <property type="molecule type" value="Genomic_DNA"/>
</dbReference>
<dbReference type="InterPro" id="IPR004839">
    <property type="entry name" value="Aminotransferase_I/II_large"/>
</dbReference>
<sequence>MRPAIMAESPTRKPWIEGIHAYVPGQSKDAAGRELVKLSANENPLGTSAAALAAMERVAGPARYPDPDSAALRAAIGGVHGIDPARIVCGTGSDELLNLAAQGYAGPGDEVLFSRFSFAVYDIAARRCGAVPVEASDADYGADVDALLAAVTPRTRVVFLANPNNPTGGLLSAAEVARLHAGLPRDVLFVLDQAYAEYLDPQDDDHGLALAERHENVLVTRTFSKIYGLAGERIGWATGAPEILDTLNRIRGPFNVTGHGQAAALAAVEDQDFVERSRRHNVAERARFVDAIEALGNRGLRALPSAGNFVMVLFEGATSAREAHAAIARAGYAVRHFSAAGLDHALRITVGTREQMDAIAAVLRETVGEAP</sequence>
<dbReference type="Proteomes" id="UP000037643">
    <property type="component" value="Chromosome"/>
</dbReference>
<evidence type="ECO:0000313" key="12">
    <source>
        <dbReference type="Proteomes" id="UP000037643"/>
    </source>
</evidence>
<dbReference type="UniPathway" id="UPA00031">
    <property type="reaction ID" value="UER00012"/>
</dbReference>
<evidence type="ECO:0000256" key="1">
    <source>
        <dbReference type="ARBA" id="ARBA00001933"/>
    </source>
</evidence>
<dbReference type="PATRIC" id="fig|543877.4.peg.2630"/>
<evidence type="ECO:0000256" key="5">
    <source>
        <dbReference type="ARBA" id="ARBA00022576"/>
    </source>
</evidence>
<dbReference type="GO" id="GO:0004400">
    <property type="term" value="F:histidinol-phosphate transaminase activity"/>
    <property type="evidence" value="ECO:0007669"/>
    <property type="project" value="UniProtKB-UniRule"/>
</dbReference>
<comment type="cofactor">
    <cofactor evidence="1 9">
        <name>pyridoxal 5'-phosphate</name>
        <dbReference type="ChEBI" id="CHEBI:597326"/>
    </cofactor>
</comment>